<name>A0A939F1Y5_9BACT</name>
<feature type="compositionally biased region" description="Pro residues" evidence="1">
    <location>
        <begin position="48"/>
        <end position="57"/>
    </location>
</feature>
<keyword evidence="4" id="KW-1185">Reference proteome</keyword>
<dbReference type="EMBL" id="JAFLQZ010000021">
    <property type="protein sequence ID" value="MBO0360605.1"/>
    <property type="molecule type" value="Genomic_DNA"/>
</dbReference>
<comment type="caution">
    <text evidence="3">The sequence shown here is derived from an EMBL/GenBank/DDBJ whole genome shotgun (WGS) entry which is preliminary data.</text>
</comment>
<dbReference type="PROSITE" id="PS51257">
    <property type="entry name" value="PROKAR_LIPOPROTEIN"/>
    <property type="match status" value="1"/>
</dbReference>
<evidence type="ECO:0000256" key="1">
    <source>
        <dbReference type="SAM" id="MobiDB-lite"/>
    </source>
</evidence>
<feature type="chain" id="PRO_5037922559" evidence="2">
    <location>
        <begin position="22"/>
        <end position="57"/>
    </location>
</feature>
<dbReference type="Proteomes" id="UP000664144">
    <property type="component" value="Unassembled WGS sequence"/>
</dbReference>
<dbReference type="AlphaFoldDB" id="A0A939F1Y5"/>
<evidence type="ECO:0000313" key="4">
    <source>
        <dbReference type="Proteomes" id="UP000664144"/>
    </source>
</evidence>
<gene>
    <name evidence="3" type="ORF">J0X19_21770</name>
</gene>
<dbReference type="RefSeq" id="WP_206986522.1">
    <property type="nucleotide sequence ID" value="NZ_JAFLQZ010000021.1"/>
</dbReference>
<reference evidence="3" key="1">
    <citation type="submission" date="2021-03" db="EMBL/GenBank/DDBJ databases">
        <authorList>
            <person name="Kim M.K."/>
        </authorList>
    </citation>
    <scope>NUCLEOTIDE SEQUENCE</scope>
    <source>
        <strain evidence="3">BT186</strain>
    </source>
</reference>
<feature type="signal peptide" evidence="2">
    <location>
        <begin position="1"/>
        <end position="21"/>
    </location>
</feature>
<keyword evidence="2" id="KW-0732">Signal</keyword>
<feature type="region of interest" description="Disordered" evidence="1">
    <location>
        <begin position="24"/>
        <end position="57"/>
    </location>
</feature>
<proteinExistence type="predicted"/>
<protein>
    <submittedName>
        <fullName evidence="3">Uncharacterized protein</fullName>
    </submittedName>
</protein>
<organism evidence="3 4">
    <name type="scientific">Hymenobacter telluris</name>
    <dbReference type="NCBI Taxonomy" id="2816474"/>
    <lineage>
        <taxon>Bacteria</taxon>
        <taxon>Pseudomonadati</taxon>
        <taxon>Bacteroidota</taxon>
        <taxon>Cytophagia</taxon>
        <taxon>Cytophagales</taxon>
        <taxon>Hymenobacteraceae</taxon>
        <taxon>Hymenobacter</taxon>
    </lineage>
</organism>
<evidence type="ECO:0000313" key="3">
    <source>
        <dbReference type="EMBL" id="MBO0360605.1"/>
    </source>
</evidence>
<sequence length="57" mass="6226">MRPFSTWVFLLVLAASLTACSSMSSTRQLSPDREPAVPHGLLLSDSVSPPPDSLRYH</sequence>
<accession>A0A939F1Y5</accession>
<evidence type="ECO:0000256" key="2">
    <source>
        <dbReference type="SAM" id="SignalP"/>
    </source>
</evidence>